<dbReference type="RefSeq" id="WP_184876639.1">
    <property type="nucleotide sequence ID" value="NZ_BOOV01000021.1"/>
</dbReference>
<feature type="domain" description="Metallo-beta-lactamase" evidence="3">
    <location>
        <begin position="238"/>
        <end position="346"/>
    </location>
</feature>
<dbReference type="Pfam" id="PF12706">
    <property type="entry name" value="Lactamase_B_2"/>
    <property type="match status" value="1"/>
</dbReference>
<proteinExistence type="predicted"/>
<evidence type="ECO:0000259" key="3">
    <source>
        <dbReference type="Pfam" id="PF12706"/>
    </source>
</evidence>
<dbReference type="InterPro" id="IPR001279">
    <property type="entry name" value="Metallo-B-lactamas"/>
</dbReference>
<dbReference type="GO" id="GO:0042781">
    <property type="term" value="F:3'-tRNA processing endoribonuclease activity"/>
    <property type="evidence" value="ECO:0007669"/>
    <property type="project" value="TreeGrafter"/>
</dbReference>
<reference evidence="4 5" key="1">
    <citation type="submission" date="2020-08" db="EMBL/GenBank/DDBJ databases">
        <title>Sequencing the genomes of 1000 actinobacteria strains.</title>
        <authorList>
            <person name="Klenk H.-P."/>
        </authorList>
    </citation>
    <scope>NUCLEOTIDE SEQUENCE [LARGE SCALE GENOMIC DNA]</scope>
    <source>
        <strain evidence="4 5">DSM 45784</strain>
    </source>
</reference>
<accession>A0A7W7D4N4</accession>
<dbReference type="Proteomes" id="UP000542210">
    <property type="component" value="Unassembled WGS sequence"/>
</dbReference>
<dbReference type="CDD" id="cd07719">
    <property type="entry name" value="arylsulfatase_AtsA-like_MBL-fold"/>
    <property type="match status" value="1"/>
</dbReference>
<dbReference type="InterPro" id="IPR006311">
    <property type="entry name" value="TAT_signal"/>
</dbReference>
<organism evidence="4 5">
    <name type="scientific">Sphaerisporangium siamense</name>
    <dbReference type="NCBI Taxonomy" id="795645"/>
    <lineage>
        <taxon>Bacteria</taxon>
        <taxon>Bacillati</taxon>
        <taxon>Actinomycetota</taxon>
        <taxon>Actinomycetes</taxon>
        <taxon>Streptosporangiales</taxon>
        <taxon>Streptosporangiaceae</taxon>
        <taxon>Sphaerisporangium</taxon>
    </lineage>
</organism>
<protein>
    <submittedName>
        <fullName evidence="4">Ribonuclease BN (tRNA processing enzyme)</fullName>
    </submittedName>
</protein>
<gene>
    <name evidence="4" type="ORF">BJ982_000789</name>
</gene>
<evidence type="ECO:0000256" key="2">
    <source>
        <dbReference type="ARBA" id="ARBA00022801"/>
    </source>
</evidence>
<comment type="caution">
    <text evidence="4">The sequence shown here is derived from an EMBL/GenBank/DDBJ whole genome shotgun (WGS) entry which is preliminary data.</text>
</comment>
<keyword evidence="1" id="KW-0255">Endonuclease</keyword>
<keyword evidence="2" id="KW-0378">Hydrolase</keyword>
<dbReference type="PANTHER" id="PTHR46018:SF2">
    <property type="entry name" value="ZINC PHOSPHODIESTERASE ELAC PROTEIN 1"/>
    <property type="match status" value="1"/>
</dbReference>
<name>A0A7W7D4N4_9ACTN</name>
<evidence type="ECO:0000256" key="1">
    <source>
        <dbReference type="ARBA" id="ARBA00022759"/>
    </source>
</evidence>
<sequence length="393" mass="41541">MTNTPVSPCCATPESGSSRRSLLKAVGALGGAGVASLAGAALTPAAANAASAQAGPGKQDWSGTNVVLLGTGGGPIPMTDRQMTSQVVVVDGAAYVVDCGSGVVRQMYAAGVTHGMLRALFVTHFHADHFSDYLPLMLFGRPLPGQQYGYAGQLHVYGPPSLGLPPGVPMPGVELIQPDNPHPGMTDVHNGVLAAFATTTNSQGIKAAFGPDIRDLIVPHDLSVNATADLPSPPRMRPFTVYEDNRVRVSATLVNHYWPFPAFGFRFDTDHGSVTFSGDTTPSDNLVELARNTDVLVHEIMDGQSMLDRGMAEFMVKGLRGCHTDITQIGDVATRAGARTLALSHIVPLTLSSPTPPKIPVGHWRSTIKRDYDGTLVIGEDLQRVRVGRRPGR</sequence>
<dbReference type="PANTHER" id="PTHR46018">
    <property type="entry name" value="ZINC PHOSPHODIESTERASE ELAC PROTEIN 1"/>
    <property type="match status" value="1"/>
</dbReference>
<dbReference type="Pfam" id="PF23023">
    <property type="entry name" value="Anti-Pycsar_Apyc1"/>
    <property type="match status" value="1"/>
</dbReference>
<keyword evidence="1" id="KW-0540">Nuclease</keyword>
<keyword evidence="5" id="KW-1185">Reference proteome</keyword>
<dbReference type="InterPro" id="IPR036866">
    <property type="entry name" value="RibonucZ/Hydroxyglut_hydro"/>
</dbReference>
<dbReference type="Gene3D" id="3.60.15.10">
    <property type="entry name" value="Ribonuclease Z/Hydroxyacylglutathione hydrolase-like"/>
    <property type="match status" value="1"/>
</dbReference>
<evidence type="ECO:0000313" key="4">
    <source>
        <dbReference type="EMBL" id="MBB4699245.1"/>
    </source>
</evidence>
<dbReference type="PROSITE" id="PS51318">
    <property type="entry name" value="TAT"/>
    <property type="match status" value="1"/>
</dbReference>
<dbReference type="InterPro" id="IPR044094">
    <property type="entry name" value="AtsA-like_MBL-fold"/>
</dbReference>
<dbReference type="AlphaFoldDB" id="A0A7W7D4N4"/>
<evidence type="ECO:0000313" key="5">
    <source>
        <dbReference type="Proteomes" id="UP000542210"/>
    </source>
</evidence>
<dbReference type="EMBL" id="JACHND010000001">
    <property type="protein sequence ID" value="MBB4699245.1"/>
    <property type="molecule type" value="Genomic_DNA"/>
</dbReference>
<dbReference type="SUPFAM" id="SSF56281">
    <property type="entry name" value="Metallo-hydrolase/oxidoreductase"/>
    <property type="match status" value="1"/>
</dbReference>